<dbReference type="GO" id="GO:0003677">
    <property type="term" value="F:DNA binding"/>
    <property type="evidence" value="ECO:0007669"/>
    <property type="project" value="InterPro"/>
</dbReference>
<accession>A0A1I5Z4F3</accession>
<dbReference type="AlphaFoldDB" id="A0A1I5Z4F3"/>
<dbReference type="GeneID" id="300079454"/>
<reference evidence="2" key="1">
    <citation type="submission" date="2016-10" db="EMBL/GenBank/DDBJ databases">
        <authorList>
            <person name="Varghese N."/>
            <person name="Submissions S."/>
        </authorList>
    </citation>
    <scope>NUCLEOTIDE SEQUENCE [LARGE SCALE GENOMIC DNA]</scope>
    <source>
        <strain evidence="2">JCM 15604</strain>
    </source>
</reference>
<protein>
    <submittedName>
        <fullName evidence="1">Phage-associated protein, BcepMu gp16 family</fullName>
    </submittedName>
</protein>
<proteinExistence type="predicted"/>
<dbReference type="Gene3D" id="1.10.260.40">
    <property type="entry name" value="lambda repressor-like DNA-binding domains"/>
    <property type="match status" value="1"/>
</dbReference>
<dbReference type="InterPro" id="IPR010982">
    <property type="entry name" value="Lambda_DNA-bd_dom_sf"/>
</dbReference>
<dbReference type="EMBL" id="FOXK01000025">
    <property type="protein sequence ID" value="SFQ51341.1"/>
    <property type="molecule type" value="Genomic_DNA"/>
</dbReference>
<gene>
    <name evidence="1" type="ORF">SAMN05216177_1252</name>
</gene>
<evidence type="ECO:0000313" key="1">
    <source>
        <dbReference type="EMBL" id="SFQ51341.1"/>
    </source>
</evidence>
<dbReference type="RefSeq" id="WP_074919264.1">
    <property type="nucleotide sequence ID" value="NZ_FOXK01000025.1"/>
</dbReference>
<dbReference type="OrthoDB" id="5679056at2"/>
<dbReference type="Proteomes" id="UP000182025">
    <property type="component" value="Unassembled WGS sequence"/>
</dbReference>
<keyword evidence="2" id="KW-1185">Reference proteome</keyword>
<sequence>MATQQKPKTVEQVKAQFRAKGLTVNQWAKDHGFPPTAVYQVLNGFSKGNYGQSHVIAVALGLKDGEAVAA</sequence>
<organism evidence="1 2">
    <name type="scientific">Ectopseudomonas toyotomiensis</name>
    <dbReference type="NCBI Taxonomy" id="554344"/>
    <lineage>
        <taxon>Bacteria</taxon>
        <taxon>Pseudomonadati</taxon>
        <taxon>Pseudomonadota</taxon>
        <taxon>Gammaproteobacteria</taxon>
        <taxon>Pseudomonadales</taxon>
        <taxon>Pseudomonadaceae</taxon>
        <taxon>Ectopseudomonas</taxon>
    </lineage>
</organism>
<name>A0A1I5Z4F3_9GAMM</name>
<dbReference type="InterPro" id="IPR026365">
    <property type="entry name" value="BcepMu_gp16"/>
</dbReference>
<evidence type="ECO:0000313" key="2">
    <source>
        <dbReference type="Proteomes" id="UP000182025"/>
    </source>
</evidence>
<dbReference type="NCBIfam" id="TIGR04111">
    <property type="entry name" value="BcepMu_gp16"/>
    <property type="match status" value="1"/>
</dbReference>